<evidence type="ECO:0000313" key="8">
    <source>
        <dbReference type="Proteomes" id="UP001162030"/>
    </source>
</evidence>
<comment type="function">
    <text evidence="1 6">Required for the transposition of the insertion element.</text>
</comment>
<dbReference type="PANTHER" id="PTHR33217:SF9">
    <property type="entry name" value="MUTATOR FAMILY TRANSPOSASE"/>
    <property type="match status" value="1"/>
</dbReference>
<proteinExistence type="inferred from homology"/>
<dbReference type="Proteomes" id="UP001162030">
    <property type="component" value="Chromosome"/>
</dbReference>
<dbReference type="InterPro" id="IPR001207">
    <property type="entry name" value="Transposase_mutator"/>
</dbReference>
<gene>
    <name evidence="7" type="ORF">MSZNOR_4344</name>
</gene>
<name>A0ABM9I7T2_9GAMM</name>
<keyword evidence="4 6" id="KW-0238">DNA-binding</keyword>
<dbReference type="PANTHER" id="PTHR33217">
    <property type="entry name" value="TRANSPOSASE FOR INSERTION SEQUENCE ELEMENT IS1081"/>
    <property type="match status" value="1"/>
</dbReference>
<evidence type="ECO:0000256" key="3">
    <source>
        <dbReference type="ARBA" id="ARBA00022578"/>
    </source>
</evidence>
<reference evidence="7 8" key="1">
    <citation type="submission" date="2023-03" db="EMBL/GenBank/DDBJ databases">
        <authorList>
            <person name="Pearce D."/>
        </authorList>
    </citation>
    <scope>NUCLEOTIDE SEQUENCE [LARGE SCALE GENOMIC DNA]</scope>
    <source>
        <strain evidence="7">Msz</strain>
    </source>
</reference>
<keyword evidence="5 6" id="KW-0233">DNA recombination</keyword>
<evidence type="ECO:0000256" key="4">
    <source>
        <dbReference type="ARBA" id="ARBA00023125"/>
    </source>
</evidence>
<sequence>MALLGREAPGLSANTISRLKEVWKDEHQRWSRRDLSNRRYVYLWVDGIHFGVRLEDAAQCILVVIGATADGKKELLALADGYRESEQSWREVLLDLKARGLTLDPHLAIGDGALGFWKALPQVYGTTRGRRCWVHKTANVLNKLPKSQQPKAKAALHEIWMAATRQEALLPFYDFPAEHWIHLRTTNPIESTFATVRLRTAKSGCVSRESIQAMVLMLVKRPSGIGRNRIESPI</sequence>
<evidence type="ECO:0000256" key="1">
    <source>
        <dbReference type="ARBA" id="ARBA00002190"/>
    </source>
</evidence>
<keyword evidence="3 6" id="KW-0815">Transposition</keyword>
<dbReference type="EMBL" id="OX458333">
    <property type="protein sequence ID" value="CAI8946036.1"/>
    <property type="molecule type" value="Genomic_DNA"/>
</dbReference>
<evidence type="ECO:0000313" key="7">
    <source>
        <dbReference type="EMBL" id="CAI8946036.1"/>
    </source>
</evidence>
<comment type="similarity">
    <text evidence="2 6">Belongs to the transposase mutator family.</text>
</comment>
<accession>A0ABM9I7T2</accession>
<protein>
    <recommendedName>
        <fullName evidence="6">Mutator family transposase</fullName>
    </recommendedName>
</protein>
<keyword evidence="8" id="KW-1185">Reference proteome</keyword>
<evidence type="ECO:0000256" key="6">
    <source>
        <dbReference type="RuleBase" id="RU365089"/>
    </source>
</evidence>
<evidence type="ECO:0000256" key="2">
    <source>
        <dbReference type="ARBA" id="ARBA00010961"/>
    </source>
</evidence>
<evidence type="ECO:0000256" key="5">
    <source>
        <dbReference type="ARBA" id="ARBA00023172"/>
    </source>
</evidence>
<organism evidence="7 8">
    <name type="scientific">Methylocaldum szegediense</name>
    <dbReference type="NCBI Taxonomy" id="73780"/>
    <lineage>
        <taxon>Bacteria</taxon>
        <taxon>Pseudomonadati</taxon>
        <taxon>Pseudomonadota</taxon>
        <taxon>Gammaproteobacteria</taxon>
        <taxon>Methylococcales</taxon>
        <taxon>Methylococcaceae</taxon>
        <taxon>Methylocaldum</taxon>
    </lineage>
</organism>
<keyword evidence="6" id="KW-0814">Transposable element</keyword>
<dbReference type="Pfam" id="PF00872">
    <property type="entry name" value="Transposase_mut"/>
    <property type="match status" value="1"/>
</dbReference>